<dbReference type="Proteomes" id="UP000092714">
    <property type="component" value="Unassembled WGS sequence"/>
</dbReference>
<dbReference type="InterPro" id="IPR011013">
    <property type="entry name" value="Gal_mutarotase_sf_dom"/>
</dbReference>
<keyword evidence="3" id="KW-0378">Hydrolase</keyword>
<evidence type="ECO:0000256" key="1">
    <source>
        <dbReference type="ARBA" id="ARBA00009792"/>
    </source>
</evidence>
<evidence type="ECO:0000259" key="5">
    <source>
        <dbReference type="SMART" id="SM00872"/>
    </source>
</evidence>
<organism evidence="6 7">
    <name type="scientific">Clostridium paraputrificum</name>
    <dbReference type="NCBI Taxonomy" id="29363"/>
    <lineage>
        <taxon>Bacteria</taxon>
        <taxon>Bacillati</taxon>
        <taxon>Bacillota</taxon>
        <taxon>Clostridia</taxon>
        <taxon>Eubacteriales</taxon>
        <taxon>Clostridiaceae</taxon>
        <taxon>Clostridium</taxon>
    </lineage>
</organism>
<evidence type="ECO:0000256" key="3">
    <source>
        <dbReference type="ARBA" id="ARBA00022801"/>
    </source>
</evidence>
<dbReference type="InterPro" id="IPR015341">
    <property type="entry name" value="Glyco_hydro_38_cen"/>
</dbReference>
<evidence type="ECO:0000313" key="7">
    <source>
        <dbReference type="Proteomes" id="UP000092714"/>
    </source>
</evidence>
<dbReference type="InterPro" id="IPR027291">
    <property type="entry name" value="Glyco_hydro_38_N_sf"/>
</dbReference>
<dbReference type="SMART" id="SM00872">
    <property type="entry name" value="Alpha-mann_mid"/>
    <property type="match status" value="1"/>
</dbReference>
<dbReference type="Pfam" id="PF01074">
    <property type="entry name" value="Glyco_hydro_38N"/>
    <property type="match status" value="1"/>
</dbReference>
<dbReference type="OrthoDB" id="9764050at2"/>
<name>A0A1B8RQH8_9CLOT</name>
<gene>
    <name evidence="6" type="ORF">CP373A1_07605</name>
</gene>
<dbReference type="InterPro" id="IPR028995">
    <property type="entry name" value="Glyco_hydro_57/38_cen_sf"/>
</dbReference>
<dbReference type="InterPro" id="IPR000602">
    <property type="entry name" value="Glyco_hydro_38_N"/>
</dbReference>
<dbReference type="SUPFAM" id="SSF74650">
    <property type="entry name" value="Galactose mutarotase-like"/>
    <property type="match status" value="1"/>
</dbReference>
<keyword evidence="4" id="KW-0326">Glycosidase</keyword>
<dbReference type="GO" id="GO:0009313">
    <property type="term" value="P:oligosaccharide catabolic process"/>
    <property type="evidence" value="ECO:0007669"/>
    <property type="project" value="TreeGrafter"/>
</dbReference>
<dbReference type="RefSeq" id="WP_065254471.1">
    <property type="nucleotide sequence ID" value="NZ_JADPFS010000009.1"/>
</dbReference>
<dbReference type="GO" id="GO:0030246">
    <property type="term" value="F:carbohydrate binding"/>
    <property type="evidence" value="ECO:0007669"/>
    <property type="project" value="InterPro"/>
</dbReference>
<dbReference type="Pfam" id="PF07748">
    <property type="entry name" value="Glyco_hydro_38C"/>
    <property type="match status" value="1"/>
</dbReference>
<dbReference type="PANTHER" id="PTHR46017">
    <property type="entry name" value="ALPHA-MANNOSIDASE 2C1"/>
    <property type="match status" value="1"/>
</dbReference>
<dbReference type="PANTHER" id="PTHR46017:SF2">
    <property type="entry name" value="MANNOSYLGLYCERATE HYDROLASE"/>
    <property type="match status" value="1"/>
</dbReference>
<dbReference type="InterPro" id="IPR011330">
    <property type="entry name" value="Glyco_hydro/deAcase_b/a-brl"/>
</dbReference>
<keyword evidence="2" id="KW-0479">Metal-binding</keyword>
<dbReference type="Gene3D" id="2.70.98.30">
    <property type="entry name" value="Golgi alpha-mannosidase II, domain 4"/>
    <property type="match status" value="1"/>
</dbReference>
<proteinExistence type="inferred from homology"/>
<evidence type="ECO:0000256" key="4">
    <source>
        <dbReference type="ARBA" id="ARBA00023295"/>
    </source>
</evidence>
<dbReference type="Pfam" id="PF09261">
    <property type="entry name" value="Alpha-mann_mid"/>
    <property type="match status" value="1"/>
</dbReference>
<dbReference type="Gene3D" id="3.20.110.10">
    <property type="entry name" value="Glycoside hydrolase 38, N terminal domain"/>
    <property type="match status" value="1"/>
</dbReference>
<protein>
    <recommendedName>
        <fullName evidence="5">Glycoside hydrolase family 38 central domain-containing protein</fullName>
    </recommendedName>
</protein>
<dbReference type="eggNOG" id="COG0383">
    <property type="taxonomic scope" value="Bacteria"/>
</dbReference>
<dbReference type="SUPFAM" id="SSF88713">
    <property type="entry name" value="Glycoside hydrolase/deacetylase"/>
    <property type="match status" value="1"/>
</dbReference>
<keyword evidence="7" id="KW-1185">Reference proteome</keyword>
<reference evidence="6 7" key="1">
    <citation type="submission" date="2016-06" db="EMBL/GenBank/DDBJ databases">
        <authorList>
            <person name="Kjaerup R.B."/>
            <person name="Dalgaard T.S."/>
            <person name="Juul-Madsen H.R."/>
        </authorList>
    </citation>
    <scope>NUCLEOTIDE SEQUENCE [LARGE SCALE GENOMIC DNA]</scope>
    <source>
        <strain evidence="6 7">373-A1</strain>
    </source>
</reference>
<dbReference type="InterPro" id="IPR037094">
    <property type="entry name" value="Glyco_hydro_38_cen_sf"/>
</dbReference>
<dbReference type="EMBL" id="MAPZ01000017">
    <property type="protein sequence ID" value="OBY11016.1"/>
    <property type="molecule type" value="Genomic_DNA"/>
</dbReference>
<feature type="domain" description="Glycoside hydrolase family 38 central" evidence="5">
    <location>
        <begin position="269"/>
        <end position="347"/>
    </location>
</feature>
<comment type="caution">
    <text evidence="6">The sequence shown here is derived from an EMBL/GenBank/DDBJ whole genome shotgun (WGS) entry which is preliminary data.</text>
</comment>
<dbReference type="SUPFAM" id="SSF88688">
    <property type="entry name" value="Families 57/38 glycoside transferase middle domain"/>
    <property type="match status" value="1"/>
</dbReference>
<evidence type="ECO:0000313" key="6">
    <source>
        <dbReference type="EMBL" id="OBY11016.1"/>
    </source>
</evidence>
<dbReference type="GO" id="GO:0006013">
    <property type="term" value="P:mannose metabolic process"/>
    <property type="evidence" value="ECO:0007669"/>
    <property type="project" value="InterPro"/>
</dbReference>
<dbReference type="GO" id="GO:0046872">
    <property type="term" value="F:metal ion binding"/>
    <property type="evidence" value="ECO:0007669"/>
    <property type="project" value="UniProtKB-KW"/>
</dbReference>
<dbReference type="AlphaFoldDB" id="A0A1B8RQH8"/>
<dbReference type="CDD" id="cd10815">
    <property type="entry name" value="GH38N_AMII_EcMngB_like"/>
    <property type="match status" value="1"/>
</dbReference>
<accession>A0A1B8RQH8</accession>
<dbReference type="InterPro" id="IPR011682">
    <property type="entry name" value="Glyco_hydro_38_C"/>
</dbReference>
<dbReference type="GO" id="GO:0004559">
    <property type="term" value="F:alpha-mannosidase activity"/>
    <property type="evidence" value="ECO:0007669"/>
    <property type="project" value="InterPro"/>
</dbReference>
<comment type="similarity">
    <text evidence="1">Belongs to the glycosyl hydrolase 38 family.</text>
</comment>
<dbReference type="Gene3D" id="1.20.1270.50">
    <property type="entry name" value="Glycoside hydrolase family 38, central domain"/>
    <property type="match status" value="1"/>
</dbReference>
<evidence type="ECO:0000256" key="2">
    <source>
        <dbReference type="ARBA" id="ARBA00022723"/>
    </source>
</evidence>
<sequence>MKKIHVYPHTHWDYEWYFTSNESIIQLVYHMDEVINALEDGDLETYLLDGQLSILDEYIKFAPSNFERVKKLVEEGKLIIGPWYTQTDELIIDGESIARNLFYGIKSASKYGDYLKVGYLPDSFGQSKDMPKILNGFDIKRSIFWRGVSKDVCPNREFIWKGEDDSSLLVYNIKNGYFYGGNLIYTDDVEKVEKTILDGSQSDSILLPVGGDQRFVDFNLKERIKYYNDRTKNDFEYVESSCDKFFDELEKSEGLKEVKGEFVNPSNSKIHRSIYSSRYDHKYLNDKIERRLIYQLEPLMVIAQNLGLDPKVEMIEEIWKKLLMNHAHDSACGCNSDKTNRSIISRLTEVDQLSYSACDYIIRKISESIEGKEENDIILFNTLPHRREEVAKVIVTTKLKNFKITDKNGNVIEHEVLDVVKEYAGSIKKDESQYDKDLYYYVSKVALKCNLEPLSIEVLKLVEIDEEVEASENKKDNYIEDNFYKVEFIDGKINILDKVNNRKLEDCLYIEESGDDGDTYDYSPPEEKYDFRYNLSFENGNVEVNNRKLHKDIKICGEFIVPENLKERELNKRSTSIPYKLSLSLSNKGAIECHLELDNNADDHRMRIVLKTDVFSTESISDTAFGVIKRDNVPEHINDWRELGWKEEPSPIYPMLHFVGIEDENSSATFLAKGIKEYEILDDSKIALTLFRGVGFLGKPDLIRRPGIASGNEFRYIETPDSQLRGKMKFKFAIYLSNKMDATVVNKLWKNYSITIPSYQIQEINRFTNTLKYFVMHPLKDSVEAIKNIVDCSQLKDIVVTSITPVDKKSFTIRFVNYNDKLVDGGKLKTNKGTSYEWVNMNNRVIVSEEKINGHINLGKFKNGEIKTLKINI</sequence>